<evidence type="ECO:0000313" key="2">
    <source>
        <dbReference type="Proteomes" id="UP000789901"/>
    </source>
</evidence>
<keyword evidence="2" id="KW-1185">Reference proteome</keyword>
<proteinExistence type="predicted"/>
<reference evidence="1 2" key="1">
    <citation type="submission" date="2021-06" db="EMBL/GenBank/DDBJ databases">
        <authorList>
            <person name="Kallberg Y."/>
            <person name="Tangrot J."/>
            <person name="Rosling A."/>
        </authorList>
    </citation>
    <scope>NUCLEOTIDE SEQUENCE [LARGE SCALE GENOMIC DNA]</scope>
    <source>
        <strain evidence="1 2">120-4 pot B 10/14</strain>
    </source>
</reference>
<evidence type="ECO:0000313" key="1">
    <source>
        <dbReference type="EMBL" id="CAG8845537.1"/>
    </source>
</evidence>
<feature type="non-terminal residue" evidence="1">
    <location>
        <position position="1"/>
    </location>
</feature>
<organism evidence="1 2">
    <name type="scientific">Gigaspora margarita</name>
    <dbReference type="NCBI Taxonomy" id="4874"/>
    <lineage>
        <taxon>Eukaryota</taxon>
        <taxon>Fungi</taxon>
        <taxon>Fungi incertae sedis</taxon>
        <taxon>Mucoromycota</taxon>
        <taxon>Glomeromycotina</taxon>
        <taxon>Glomeromycetes</taxon>
        <taxon>Diversisporales</taxon>
        <taxon>Gigasporaceae</taxon>
        <taxon>Gigaspora</taxon>
    </lineage>
</organism>
<protein>
    <submittedName>
        <fullName evidence="1">38448_t:CDS:1</fullName>
    </submittedName>
</protein>
<dbReference type="EMBL" id="CAJVQB010079924">
    <property type="protein sequence ID" value="CAG8845537.1"/>
    <property type="molecule type" value="Genomic_DNA"/>
</dbReference>
<comment type="caution">
    <text evidence="1">The sequence shown here is derived from an EMBL/GenBank/DDBJ whole genome shotgun (WGS) entry which is preliminary data.</text>
</comment>
<sequence>NGTTIFAKWYTTKVSTIDELLSKLYINIKTLTTIKSSNYLVTFKYKKATGPGTQLVDDHDFKKFQANY</sequence>
<dbReference type="Proteomes" id="UP000789901">
    <property type="component" value="Unassembled WGS sequence"/>
</dbReference>
<name>A0ABN7X162_GIGMA</name>
<gene>
    <name evidence="1" type="ORF">GMARGA_LOCUS37694</name>
</gene>
<accession>A0ABN7X162</accession>